<dbReference type="RefSeq" id="WP_046331725.1">
    <property type="nucleotide sequence ID" value="NZ_JBHTBO010000009.1"/>
</dbReference>
<keyword evidence="3" id="KW-1185">Reference proteome</keyword>
<feature type="transmembrane region" description="Helical" evidence="1">
    <location>
        <begin position="55"/>
        <end position="73"/>
    </location>
</feature>
<protein>
    <recommendedName>
        <fullName evidence="4">PTS cellobiose transporter subunit IIA</fullName>
    </recommendedName>
</protein>
<dbReference type="OrthoDB" id="3183957at2"/>
<dbReference type="PATRIC" id="fig|1218506.3.peg.563"/>
<sequence>MARKFSNQDEIEHKKREDNIRYLYFSRYLMVRYTVIFFLFSNLLWLLILLEYQKMPGIILSGLMTFLSGIAAIEQLTKMHNHKSDVPVTRIYLWIQIIINILVIICTFIPLKMNFLPFITNSSLKYLILTFLLLGIIVGLSSERRIHNIRRGKDRYLKVI</sequence>
<evidence type="ECO:0000313" key="3">
    <source>
        <dbReference type="Proteomes" id="UP000033612"/>
    </source>
</evidence>
<reference evidence="2 3" key="1">
    <citation type="submission" date="2015-01" db="EMBL/GenBank/DDBJ databases">
        <title>Comparative genomics of the lactic acid bacteria isolated from the honey bee gut.</title>
        <authorList>
            <person name="Ellegaard K.M."/>
            <person name="Tamarit D."/>
            <person name="Javelind E."/>
            <person name="Olofsson T."/>
            <person name="Andersson S.G."/>
            <person name="Vasquez A."/>
        </authorList>
    </citation>
    <scope>NUCLEOTIDE SEQUENCE [LARGE SCALE GENOMIC DNA]</scope>
    <source>
        <strain evidence="2 3">Hma2</strain>
    </source>
</reference>
<feature type="transmembrane region" description="Helical" evidence="1">
    <location>
        <begin position="30"/>
        <end position="49"/>
    </location>
</feature>
<evidence type="ECO:0008006" key="4">
    <source>
        <dbReference type="Google" id="ProtNLM"/>
    </source>
</evidence>
<keyword evidence="1" id="KW-0472">Membrane</keyword>
<evidence type="ECO:0000256" key="1">
    <source>
        <dbReference type="SAM" id="Phobius"/>
    </source>
</evidence>
<feature type="transmembrane region" description="Helical" evidence="1">
    <location>
        <begin position="93"/>
        <end position="111"/>
    </location>
</feature>
<keyword evidence="1" id="KW-0812">Transmembrane</keyword>
<organism evidence="2 3">
    <name type="scientific">Lactobacillus kimbladii</name>
    <dbReference type="NCBI Taxonomy" id="1218506"/>
    <lineage>
        <taxon>Bacteria</taxon>
        <taxon>Bacillati</taxon>
        <taxon>Bacillota</taxon>
        <taxon>Bacilli</taxon>
        <taxon>Lactobacillales</taxon>
        <taxon>Lactobacillaceae</taxon>
        <taxon>Lactobacillus</taxon>
    </lineage>
</organism>
<comment type="caution">
    <text evidence="2">The sequence shown here is derived from an EMBL/GenBank/DDBJ whole genome shotgun (WGS) entry which is preliminary data.</text>
</comment>
<proteinExistence type="predicted"/>
<accession>A0A0F4LKW7</accession>
<dbReference type="STRING" id="1218506.JF75_05170"/>
<dbReference type="AlphaFoldDB" id="A0A0F4LKW7"/>
<dbReference type="EMBL" id="JXLH01000007">
    <property type="protein sequence ID" value="KJY59240.1"/>
    <property type="molecule type" value="Genomic_DNA"/>
</dbReference>
<gene>
    <name evidence="2" type="ORF">JF75_05170</name>
</gene>
<evidence type="ECO:0000313" key="2">
    <source>
        <dbReference type="EMBL" id="KJY59240.1"/>
    </source>
</evidence>
<dbReference type="HOGENOM" id="CLU_114451_0_0_9"/>
<feature type="transmembrane region" description="Helical" evidence="1">
    <location>
        <begin position="123"/>
        <end position="141"/>
    </location>
</feature>
<keyword evidence="1" id="KW-1133">Transmembrane helix</keyword>
<dbReference type="Proteomes" id="UP000033612">
    <property type="component" value="Unassembled WGS sequence"/>
</dbReference>
<name>A0A0F4LKW7_9LACO</name>